<proteinExistence type="predicted"/>
<feature type="transmembrane region" description="Helical" evidence="1">
    <location>
        <begin position="273"/>
        <end position="290"/>
    </location>
</feature>
<feature type="transmembrane region" description="Helical" evidence="1">
    <location>
        <begin position="356"/>
        <end position="379"/>
    </location>
</feature>
<feature type="transmembrane region" description="Helical" evidence="1">
    <location>
        <begin position="85"/>
        <end position="107"/>
    </location>
</feature>
<dbReference type="RefSeq" id="WP_002402466.1">
    <property type="nucleotide sequence ID" value="NZ_GL454475.1"/>
</dbReference>
<feature type="transmembrane region" description="Helical" evidence="1">
    <location>
        <begin position="113"/>
        <end position="130"/>
    </location>
</feature>
<accession>A0A125W475</accession>
<feature type="transmembrane region" description="Helical" evidence="1">
    <location>
        <begin position="297"/>
        <end position="321"/>
    </location>
</feature>
<reference evidence="2 3" key="1">
    <citation type="submission" date="2010-07" db="EMBL/GenBank/DDBJ databases">
        <authorList>
            <person name="Sid Ahmed O."/>
        </authorList>
    </citation>
    <scope>NUCLEOTIDE SEQUENCE [LARGE SCALE GENOMIC DNA]</scope>
    <source>
        <strain evidence="2 3">TX4248</strain>
    </source>
</reference>
<evidence type="ECO:0000256" key="1">
    <source>
        <dbReference type="SAM" id="Phobius"/>
    </source>
</evidence>
<keyword evidence="1" id="KW-0472">Membrane</keyword>
<organism evidence="2 3">
    <name type="scientific">Enterococcus faecalis TX4248</name>
    <dbReference type="NCBI Taxonomy" id="749495"/>
    <lineage>
        <taxon>Bacteria</taxon>
        <taxon>Bacillati</taxon>
        <taxon>Bacillota</taxon>
        <taxon>Bacilli</taxon>
        <taxon>Lactobacillales</taxon>
        <taxon>Enterococcaceae</taxon>
        <taxon>Enterococcus</taxon>
    </lineage>
</organism>
<dbReference type="EMBL" id="AEBR01000080">
    <property type="protein sequence ID" value="EFM82063.1"/>
    <property type="molecule type" value="Genomic_DNA"/>
</dbReference>
<keyword evidence="1" id="KW-0812">Transmembrane</keyword>
<evidence type="ECO:0000313" key="2">
    <source>
        <dbReference type="EMBL" id="EFM82063.1"/>
    </source>
</evidence>
<dbReference type="Proteomes" id="UP000004846">
    <property type="component" value="Unassembled WGS sequence"/>
</dbReference>
<keyword evidence="1" id="KW-1133">Transmembrane helix</keyword>
<sequence>MMKQLPTESKKFDLKNWCIENKAYLLLIILIYQVAVLSIGIINFPYLDDNARQVAGMTDFGTTYARWGSEFLSWFVQGSRHLTDLGLTTPILTGLILSLTSILAIYIINDQKISWGSSLVATLIGLNPWFLQCLSFRFDSPYMALSIFCSFLPFYWWQRNSFTFFLVSVFSLFVMFNTYQASSGIYIVIVLFLTFKQLLAGENFIALCKKVALAAIAYLLSIVSYLIELKFVPSATNNIGGSQALPSLHDIPSVAYQNSYHYFSELLNQSNRLWLLLLLLLLVLFFISHLSNSKINLGLSFLYCILYLGLASLLSFGIFIVYSRNIAGDAPRYIYGFAVFVTISMLSLFNNRQVKAIYLTSLLVASLLSYYILSFVLVYSSTLNYQKEAFNRQAAVLTDDLKNVVTNERKKVYLNTFFKNSTVYANTSRNYPILSKIVPPNDGLYFPNYVWFNTSSNLGVEMAPLKDTDMSKNQKVVSNHFYDIYTNNKEIFVFMK</sequence>
<feature type="transmembrane region" description="Helical" evidence="1">
    <location>
        <begin position="164"/>
        <end position="195"/>
    </location>
</feature>
<comment type="caution">
    <text evidence="2">The sequence shown here is derived from an EMBL/GenBank/DDBJ whole genome shotgun (WGS) entry which is preliminary data.</text>
</comment>
<gene>
    <name evidence="2" type="ORF">HMPREF9498_02341</name>
</gene>
<feature type="transmembrane region" description="Helical" evidence="1">
    <location>
        <begin position="333"/>
        <end position="349"/>
    </location>
</feature>
<dbReference type="AlphaFoldDB" id="A0A125W475"/>
<dbReference type="HOGENOM" id="CLU_031280_0_0_9"/>
<protein>
    <recommendedName>
        <fullName evidence="4">PcfV</fullName>
    </recommendedName>
</protein>
<name>A0A125W475_ENTFL</name>
<dbReference type="Pfam" id="PF14264">
    <property type="entry name" value="Glucos_trans_II"/>
    <property type="match status" value="1"/>
</dbReference>
<evidence type="ECO:0008006" key="4">
    <source>
        <dbReference type="Google" id="ProtNLM"/>
    </source>
</evidence>
<dbReference type="InterPro" id="IPR025686">
    <property type="entry name" value="Glucos_trans_II"/>
</dbReference>
<evidence type="ECO:0000313" key="3">
    <source>
        <dbReference type="Proteomes" id="UP000004846"/>
    </source>
</evidence>
<feature type="transmembrane region" description="Helical" evidence="1">
    <location>
        <begin position="207"/>
        <end position="227"/>
    </location>
</feature>
<feature type="transmembrane region" description="Helical" evidence="1">
    <location>
        <begin position="23"/>
        <end position="47"/>
    </location>
</feature>